<evidence type="ECO:0000256" key="4">
    <source>
        <dbReference type="ARBA" id="ARBA00023163"/>
    </source>
</evidence>
<accession>A0ABU7XTX3</accession>
<feature type="domain" description="RNA polymerase sigma-70 region 2" evidence="5">
    <location>
        <begin position="22"/>
        <end position="87"/>
    </location>
</feature>
<evidence type="ECO:0000313" key="7">
    <source>
        <dbReference type="EMBL" id="MEF3833968.1"/>
    </source>
</evidence>
<dbReference type="NCBIfam" id="TIGR02937">
    <property type="entry name" value="sigma70-ECF"/>
    <property type="match status" value="1"/>
</dbReference>
<evidence type="ECO:0000259" key="5">
    <source>
        <dbReference type="Pfam" id="PF04542"/>
    </source>
</evidence>
<dbReference type="Proteomes" id="UP001337305">
    <property type="component" value="Unassembled WGS sequence"/>
</dbReference>
<proteinExistence type="inferred from homology"/>
<comment type="similarity">
    <text evidence="1">Belongs to the sigma-70 factor family. ECF subfamily.</text>
</comment>
<dbReference type="InterPro" id="IPR013325">
    <property type="entry name" value="RNA_pol_sigma_r2"/>
</dbReference>
<dbReference type="Gene3D" id="1.10.10.10">
    <property type="entry name" value="Winged helix-like DNA-binding domain superfamily/Winged helix DNA-binding domain"/>
    <property type="match status" value="1"/>
</dbReference>
<dbReference type="InterPro" id="IPR036388">
    <property type="entry name" value="WH-like_DNA-bd_sf"/>
</dbReference>
<dbReference type="Gene3D" id="1.10.1740.10">
    <property type="match status" value="1"/>
</dbReference>
<evidence type="ECO:0000259" key="6">
    <source>
        <dbReference type="Pfam" id="PF08281"/>
    </source>
</evidence>
<dbReference type="SUPFAM" id="SSF88946">
    <property type="entry name" value="Sigma2 domain of RNA polymerase sigma factors"/>
    <property type="match status" value="1"/>
</dbReference>
<feature type="domain" description="RNA polymerase sigma factor 70 region 4 type 2" evidence="6">
    <location>
        <begin position="118"/>
        <end position="168"/>
    </location>
</feature>
<protein>
    <submittedName>
        <fullName evidence="7">RNA polymerase sigma-70 factor</fullName>
    </submittedName>
</protein>
<sequence>MDYNELVPKIKQGDKKAFKIIFEAFYDSLVAYVTTFTNDQQEAKDIVQNCLIILWEKRSHLKDDSLIKNYLFKIAYHQYINHYKKKQYQDKVLDEIKQKTLNDYINAPDDGKNNTVNRLLHLIEGLPPKCKQVLLLNKKEGKKYKEIAELLGVSIKTVESQMRIAYQKIRKGFNDDELILVFSFMKHFMKAN</sequence>
<name>A0ABU7XTX3_9FLAO</name>
<dbReference type="PANTHER" id="PTHR43133:SF46">
    <property type="entry name" value="RNA POLYMERASE SIGMA-70 FACTOR ECF SUBFAMILY"/>
    <property type="match status" value="1"/>
</dbReference>
<dbReference type="InterPro" id="IPR007627">
    <property type="entry name" value="RNA_pol_sigma70_r2"/>
</dbReference>
<dbReference type="InterPro" id="IPR013324">
    <property type="entry name" value="RNA_pol_sigma_r3/r4-like"/>
</dbReference>
<dbReference type="Pfam" id="PF04542">
    <property type="entry name" value="Sigma70_r2"/>
    <property type="match status" value="1"/>
</dbReference>
<dbReference type="Pfam" id="PF08281">
    <property type="entry name" value="Sigma70_r4_2"/>
    <property type="match status" value="1"/>
</dbReference>
<keyword evidence="4" id="KW-0804">Transcription</keyword>
<dbReference type="CDD" id="cd06171">
    <property type="entry name" value="Sigma70_r4"/>
    <property type="match status" value="1"/>
</dbReference>
<evidence type="ECO:0000256" key="1">
    <source>
        <dbReference type="ARBA" id="ARBA00010641"/>
    </source>
</evidence>
<evidence type="ECO:0000256" key="2">
    <source>
        <dbReference type="ARBA" id="ARBA00023015"/>
    </source>
</evidence>
<keyword evidence="3" id="KW-0731">Sigma factor</keyword>
<dbReference type="NCBIfam" id="TIGR02985">
    <property type="entry name" value="Sig70_bacteroi1"/>
    <property type="match status" value="1"/>
</dbReference>
<dbReference type="PANTHER" id="PTHR43133">
    <property type="entry name" value="RNA POLYMERASE ECF-TYPE SIGMA FACTO"/>
    <property type="match status" value="1"/>
</dbReference>
<dbReference type="InterPro" id="IPR039425">
    <property type="entry name" value="RNA_pol_sigma-70-like"/>
</dbReference>
<reference evidence="7 8" key="1">
    <citation type="submission" date="2022-09" db="EMBL/GenBank/DDBJ databases">
        <title>Genome sequencing of Flavivirga sp. MEBiC05379.</title>
        <authorList>
            <person name="Oh H.-M."/>
            <person name="Kwon K.K."/>
            <person name="Park M.J."/>
            <person name="Yang S.-H."/>
        </authorList>
    </citation>
    <scope>NUCLEOTIDE SEQUENCE [LARGE SCALE GENOMIC DNA]</scope>
    <source>
        <strain evidence="7 8">MEBiC05379</strain>
    </source>
</reference>
<dbReference type="SUPFAM" id="SSF88659">
    <property type="entry name" value="Sigma3 and sigma4 domains of RNA polymerase sigma factors"/>
    <property type="match status" value="1"/>
</dbReference>
<keyword evidence="2" id="KW-0805">Transcription regulation</keyword>
<dbReference type="InterPro" id="IPR014327">
    <property type="entry name" value="RNA_pol_sigma70_bacteroid"/>
</dbReference>
<dbReference type="RefSeq" id="WP_303306306.1">
    <property type="nucleotide sequence ID" value="NZ_JAODOP010000004.1"/>
</dbReference>
<comment type="caution">
    <text evidence="7">The sequence shown here is derived from an EMBL/GenBank/DDBJ whole genome shotgun (WGS) entry which is preliminary data.</text>
</comment>
<dbReference type="EMBL" id="JAODOP010000004">
    <property type="protein sequence ID" value="MEF3833968.1"/>
    <property type="molecule type" value="Genomic_DNA"/>
</dbReference>
<dbReference type="InterPro" id="IPR014284">
    <property type="entry name" value="RNA_pol_sigma-70_dom"/>
</dbReference>
<evidence type="ECO:0000313" key="8">
    <source>
        <dbReference type="Proteomes" id="UP001337305"/>
    </source>
</evidence>
<gene>
    <name evidence="7" type="ORF">N1F79_12565</name>
</gene>
<dbReference type="InterPro" id="IPR013249">
    <property type="entry name" value="RNA_pol_sigma70_r4_t2"/>
</dbReference>
<evidence type="ECO:0000256" key="3">
    <source>
        <dbReference type="ARBA" id="ARBA00023082"/>
    </source>
</evidence>
<organism evidence="7 8">
    <name type="scientific">Flavivirga spongiicola</name>
    <dbReference type="NCBI Taxonomy" id="421621"/>
    <lineage>
        <taxon>Bacteria</taxon>
        <taxon>Pseudomonadati</taxon>
        <taxon>Bacteroidota</taxon>
        <taxon>Flavobacteriia</taxon>
        <taxon>Flavobacteriales</taxon>
        <taxon>Flavobacteriaceae</taxon>
        <taxon>Flavivirga</taxon>
    </lineage>
</organism>
<keyword evidence="8" id="KW-1185">Reference proteome</keyword>